<accession>A0A8S5V3D3</accession>
<sequence>MIDAKWEDNVFMMAKHKLLEAIEKRNKESYHTEGDIRAYKDSLKALYYLISIEKSK</sequence>
<dbReference type="EMBL" id="BK016189">
    <property type="protein sequence ID" value="DAG01241.1"/>
    <property type="molecule type" value="Genomic_DNA"/>
</dbReference>
<protein>
    <submittedName>
        <fullName evidence="1">Uncharacterized protein</fullName>
    </submittedName>
</protein>
<reference evidence="1" key="1">
    <citation type="journal article" date="2021" name="Proc. Natl. Acad. Sci. U.S.A.">
        <title>A Catalog of Tens of Thousands of Viruses from Human Metagenomes Reveals Hidden Associations with Chronic Diseases.</title>
        <authorList>
            <person name="Tisza M.J."/>
            <person name="Buck C.B."/>
        </authorList>
    </citation>
    <scope>NUCLEOTIDE SEQUENCE</scope>
    <source>
        <strain evidence="1">CtVfb8</strain>
    </source>
</reference>
<organism evidence="1">
    <name type="scientific">Caudovirales sp. ctVfb8</name>
    <dbReference type="NCBI Taxonomy" id="2825766"/>
    <lineage>
        <taxon>Viruses</taxon>
        <taxon>Duplodnaviria</taxon>
        <taxon>Heunggongvirae</taxon>
        <taxon>Uroviricota</taxon>
        <taxon>Caudoviricetes</taxon>
    </lineage>
</organism>
<proteinExistence type="predicted"/>
<name>A0A8S5V3D3_9CAUD</name>
<evidence type="ECO:0000313" key="1">
    <source>
        <dbReference type="EMBL" id="DAG01241.1"/>
    </source>
</evidence>